<reference evidence="2" key="1">
    <citation type="journal article" date="2019" name="Sci. Rep.">
        <title>Draft genome of Tanacetum cinerariifolium, the natural source of mosquito coil.</title>
        <authorList>
            <person name="Yamashiro T."/>
            <person name="Shiraishi A."/>
            <person name="Satake H."/>
            <person name="Nakayama K."/>
        </authorList>
    </citation>
    <scope>NUCLEOTIDE SEQUENCE</scope>
</reference>
<dbReference type="EMBL" id="BKCJ010221582">
    <property type="protein sequence ID" value="GEY91075.1"/>
    <property type="molecule type" value="Genomic_DNA"/>
</dbReference>
<dbReference type="AlphaFoldDB" id="A0A699HW87"/>
<evidence type="ECO:0000256" key="1">
    <source>
        <dbReference type="SAM" id="MobiDB-lite"/>
    </source>
</evidence>
<dbReference type="InterPro" id="IPR027417">
    <property type="entry name" value="P-loop_NTPase"/>
</dbReference>
<sequence>MVRKTCNHPSLAKIGEEEGETDGEKDDKNKAGLAARRLTLNMHNMISRNENLHSCKLLFVTLLVRNLRKEDHKIIIFAETLGLLKLIRTSLERDNKW</sequence>
<proteinExistence type="predicted"/>
<gene>
    <name evidence="2" type="ORF">Tci_463049</name>
</gene>
<protein>
    <submittedName>
        <fullName evidence="2">Uncharacterized protein</fullName>
    </submittedName>
</protein>
<accession>A0A699HW87</accession>
<organism evidence="2">
    <name type="scientific">Tanacetum cinerariifolium</name>
    <name type="common">Dalmatian daisy</name>
    <name type="synonym">Chrysanthemum cinerariifolium</name>
    <dbReference type="NCBI Taxonomy" id="118510"/>
    <lineage>
        <taxon>Eukaryota</taxon>
        <taxon>Viridiplantae</taxon>
        <taxon>Streptophyta</taxon>
        <taxon>Embryophyta</taxon>
        <taxon>Tracheophyta</taxon>
        <taxon>Spermatophyta</taxon>
        <taxon>Magnoliopsida</taxon>
        <taxon>eudicotyledons</taxon>
        <taxon>Gunneridae</taxon>
        <taxon>Pentapetalae</taxon>
        <taxon>asterids</taxon>
        <taxon>campanulids</taxon>
        <taxon>Asterales</taxon>
        <taxon>Asteraceae</taxon>
        <taxon>Asteroideae</taxon>
        <taxon>Anthemideae</taxon>
        <taxon>Anthemidinae</taxon>
        <taxon>Tanacetum</taxon>
    </lineage>
</organism>
<feature type="region of interest" description="Disordered" evidence="1">
    <location>
        <begin position="1"/>
        <end position="30"/>
    </location>
</feature>
<comment type="caution">
    <text evidence="2">The sequence shown here is derived from an EMBL/GenBank/DDBJ whole genome shotgun (WGS) entry which is preliminary data.</text>
</comment>
<dbReference type="Gene3D" id="3.40.50.300">
    <property type="entry name" value="P-loop containing nucleotide triphosphate hydrolases"/>
    <property type="match status" value="1"/>
</dbReference>
<evidence type="ECO:0000313" key="2">
    <source>
        <dbReference type="EMBL" id="GEY91075.1"/>
    </source>
</evidence>
<name>A0A699HW87_TANCI</name>